<keyword evidence="2" id="KW-1185">Reference proteome</keyword>
<reference evidence="2" key="1">
    <citation type="submission" date="2019-04" db="EMBL/GenBank/DDBJ databases">
        <title>Friends and foes A comparative genomics studyof 23 Aspergillus species from section Flavi.</title>
        <authorList>
            <consortium name="DOE Joint Genome Institute"/>
            <person name="Kjaerbolling I."/>
            <person name="Vesth T."/>
            <person name="Frisvad J.C."/>
            <person name="Nybo J.L."/>
            <person name="Theobald S."/>
            <person name="Kildgaard S."/>
            <person name="Isbrandt T."/>
            <person name="Kuo A."/>
            <person name="Sato A."/>
            <person name="Lyhne E.K."/>
            <person name="Kogle M.E."/>
            <person name="Wiebenga A."/>
            <person name="Kun R.S."/>
            <person name="Lubbers R.J."/>
            <person name="Makela M.R."/>
            <person name="Barry K."/>
            <person name="Chovatia M."/>
            <person name="Clum A."/>
            <person name="Daum C."/>
            <person name="Haridas S."/>
            <person name="He G."/>
            <person name="LaButti K."/>
            <person name="Lipzen A."/>
            <person name="Mondo S."/>
            <person name="Riley R."/>
            <person name="Salamov A."/>
            <person name="Simmons B.A."/>
            <person name="Magnuson J.K."/>
            <person name="Henrissat B."/>
            <person name="Mortensen U.H."/>
            <person name="Larsen T.O."/>
            <person name="Devries R.P."/>
            <person name="Grigoriev I.V."/>
            <person name="Machida M."/>
            <person name="Baker S.E."/>
            <person name="Andersen M.R."/>
        </authorList>
    </citation>
    <scope>NUCLEOTIDE SEQUENCE [LARGE SCALE GENOMIC DNA]</scope>
    <source>
        <strain evidence="2">CBS 553.77</strain>
    </source>
</reference>
<dbReference type="Proteomes" id="UP000327118">
    <property type="component" value="Unassembled WGS sequence"/>
</dbReference>
<gene>
    <name evidence="1" type="ORF">BDV28DRAFT_59032</name>
</gene>
<accession>A0A5N6YWN6</accession>
<organism evidence="1 2">
    <name type="scientific">Aspergillus coremiiformis</name>
    <dbReference type="NCBI Taxonomy" id="138285"/>
    <lineage>
        <taxon>Eukaryota</taxon>
        <taxon>Fungi</taxon>
        <taxon>Dikarya</taxon>
        <taxon>Ascomycota</taxon>
        <taxon>Pezizomycotina</taxon>
        <taxon>Eurotiomycetes</taxon>
        <taxon>Eurotiomycetidae</taxon>
        <taxon>Eurotiales</taxon>
        <taxon>Aspergillaceae</taxon>
        <taxon>Aspergillus</taxon>
        <taxon>Aspergillus subgen. Circumdati</taxon>
    </lineage>
</organism>
<dbReference type="EMBL" id="ML739296">
    <property type="protein sequence ID" value="KAE8349548.1"/>
    <property type="molecule type" value="Genomic_DNA"/>
</dbReference>
<evidence type="ECO:0000313" key="2">
    <source>
        <dbReference type="Proteomes" id="UP000327118"/>
    </source>
</evidence>
<protein>
    <submittedName>
        <fullName evidence="1">Uncharacterized protein</fullName>
    </submittedName>
</protein>
<proteinExistence type="predicted"/>
<evidence type="ECO:0000313" key="1">
    <source>
        <dbReference type="EMBL" id="KAE8349548.1"/>
    </source>
</evidence>
<name>A0A5N6YWN6_9EURO</name>
<dbReference type="AlphaFoldDB" id="A0A5N6YWN6"/>
<sequence length="80" mass="8788">MCMLDEIESISTTNSPAVQLFDSTSRESVLCHIFFSLSLSICLHLVGESAILSTVSKYYVQYLYEGSSSEGIVLLSNSLE</sequence>